<dbReference type="InterPro" id="IPR036390">
    <property type="entry name" value="WH_DNA-bd_sf"/>
</dbReference>
<sequence length="148" mass="16680">MTDLDDADRAILDHLRRDGRATVSELAVTTGLSASACSRRLRRLEDTRVIRGYTAIIDPKAEGRGLTAFVAVRLARHQREHIQRFQAGAREVPEITECHHVTGTFDYLLRVEVSDLPAFERFHADQLAALHNVAQFVTYISMTDFTDS</sequence>
<dbReference type="GO" id="GO:0005829">
    <property type="term" value="C:cytosol"/>
    <property type="evidence" value="ECO:0007669"/>
    <property type="project" value="TreeGrafter"/>
</dbReference>
<dbReference type="PANTHER" id="PTHR30154:SF34">
    <property type="entry name" value="TRANSCRIPTIONAL REGULATOR AZLB"/>
    <property type="match status" value="1"/>
</dbReference>
<dbReference type="Pfam" id="PF01037">
    <property type="entry name" value="AsnC_trans_reg"/>
    <property type="match status" value="1"/>
</dbReference>
<proteinExistence type="predicted"/>
<evidence type="ECO:0000256" key="1">
    <source>
        <dbReference type="ARBA" id="ARBA00023015"/>
    </source>
</evidence>
<dbReference type="InterPro" id="IPR019887">
    <property type="entry name" value="Tscrpt_reg_AsnC/Lrp_C"/>
</dbReference>
<protein>
    <submittedName>
        <fullName evidence="5">Lrp/AsnC family transcriptional regulator</fullName>
    </submittedName>
</protein>
<dbReference type="RefSeq" id="WP_270043609.1">
    <property type="nucleotide sequence ID" value="NZ_JAPDOD010000033.1"/>
</dbReference>
<feature type="domain" description="HTH asnC-type" evidence="4">
    <location>
        <begin position="4"/>
        <end position="65"/>
    </location>
</feature>
<evidence type="ECO:0000313" key="5">
    <source>
        <dbReference type="EMBL" id="MDA0164354.1"/>
    </source>
</evidence>
<dbReference type="Gene3D" id="1.10.10.10">
    <property type="entry name" value="Winged helix-like DNA-binding domain superfamily/Winged helix DNA-binding domain"/>
    <property type="match status" value="1"/>
</dbReference>
<gene>
    <name evidence="5" type="ORF">OM076_29055</name>
</gene>
<dbReference type="Gene3D" id="3.30.70.920">
    <property type="match status" value="1"/>
</dbReference>
<dbReference type="Pfam" id="PF13412">
    <property type="entry name" value="HTH_24"/>
    <property type="match status" value="1"/>
</dbReference>
<evidence type="ECO:0000256" key="3">
    <source>
        <dbReference type="ARBA" id="ARBA00023163"/>
    </source>
</evidence>
<dbReference type="InterPro" id="IPR000485">
    <property type="entry name" value="AsnC-type_HTH_dom"/>
</dbReference>
<dbReference type="SMART" id="SM00344">
    <property type="entry name" value="HTH_ASNC"/>
    <property type="match status" value="1"/>
</dbReference>
<name>A0A9X3S379_9ACTN</name>
<dbReference type="InterPro" id="IPR011008">
    <property type="entry name" value="Dimeric_a/b-barrel"/>
</dbReference>
<dbReference type="GO" id="GO:0043200">
    <property type="term" value="P:response to amino acid"/>
    <property type="evidence" value="ECO:0007669"/>
    <property type="project" value="TreeGrafter"/>
</dbReference>
<keyword evidence="3" id="KW-0804">Transcription</keyword>
<dbReference type="InterPro" id="IPR011991">
    <property type="entry name" value="ArsR-like_HTH"/>
</dbReference>
<keyword evidence="2" id="KW-0238">DNA-binding</keyword>
<keyword evidence="6" id="KW-1185">Reference proteome</keyword>
<dbReference type="Proteomes" id="UP001149140">
    <property type="component" value="Unassembled WGS sequence"/>
</dbReference>
<accession>A0A9X3S379</accession>
<dbReference type="PROSITE" id="PS50956">
    <property type="entry name" value="HTH_ASNC_2"/>
    <property type="match status" value="1"/>
</dbReference>
<organism evidence="5 6">
    <name type="scientific">Solirubrobacter ginsenosidimutans</name>
    <dbReference type="NCBI Taxonomy" id="490573"/>
    <lineage>
        <taxon>Bacteria</taxon>
        <taxon>Bacillati</taxon>
        <taxon>Actinomycetota</taxon>
        <taxon>Thermoleophilia</taxon>
        <taxon>Solirubrobacterales</taxon>
        <taxon>Solirubrobacteraceae</taxon>
        <taxon>Solirubrobacter</taxon>
    </lineage>
</organism>
<dbReference type="InterPro" id="IPR036388">
    <property type="entry name" value="WH-like_DNA-bd_sf"/>
</dbReference>
<keyword evidence="1" id="KW-0805">Transcription regulation</keyword>
<reference evidence="5" key="1">
    <citation type="submission" date="2022-10" db="EMBL/GenBank/DDBJ databases">
        <title>The WGS of Solirubrobacter ginsenosidimutans DSM 21036.</title>
        <authorList>
            <person name="Jiang Z."/>
        </authorList>
    </citation>
    <scope>NUCLEOTIDE SEQUENCE</scope>
    <source>
        <strain evidence="5">DSM 21036</strain>
    </source>
</reference>
<dbReference type="SUPFAM" id="SSF46785">
    <property type="entry name" value="Winged helix' DNA-binding domain"/>
    <property type="match status" value="1"/>
</dbReference>
<dbReference type="PANTHER" id="PTHR30154">
    <property type="entry name" value="LEUCINE-RESPONSIVE REGULATORY PROTEIN"/>
    <property type="match status" value="1"/>
</dbReference>
<evidence type="ECO:0000259" key="4">
    <source>
        <dbReference type="PROSITE" id="PS50956"/>
    </source>
</evidence>
<comment type="caution">
    <text evidence="5">The sequence shown here is derived from an EMBL/GenBank/DDBJ whole genome shotgun (WGS) entry which is preliminary data.</text>
</comment>
<evidence type="ECO:0000313" key="6">
    <source>
        <dbReference type="Proteomes" id="UP001149140"/>
    </source>
</evidence>
<dbReference type="AlphaFoldDB" id="A0A9X3S379"/>
<evidence type="ECO:0000256" key="2">
    <source>
        <dbReference type="ARBA" id="ARBA00023125"/>
    </source>
</evidence>
<dbReference type="EMBL" id="JAPDOD010000033">
    <property type="protein sequence ID" value="MDA0164354.1"/>
    <property type="molecule type" value="Genomic_DNA"/>
</dbReference>
<dbReference type="PRINTS" id="PR00033">
    <property type="entry name" value="HTHASNC"/>
</dbReference>
<dbReference type="GO" id="GO:0043565">
    <property type="term" value="F:sequence-specific DNA binding"/>
    <property type="evidence" value="ECO:0007669"/>
    <property type="project" value="InterPro"/>
</dbReference>
<dbReference type="CDD" id="cd00090">
    <property type="entry name" value="HTH_ARSR"/>
    <property type="match status" value="1"/>
</dbReference>
<dbReference type="SUPFAM" id="SSF54909">
    <property type="entry name" value="Dimeric alpha+beta barrel"/>
    <property type="match status" value="1"/>
</dbReference>
<dbReference type="InterPro" id="IPR019888">
    <property type="entry name" value="Tscrpt_reg_AsnC-like"/>
</dbReference>